<organism evidence="1 2">
    <name type="scientific">Roseiconus nitratireducens</name>
    <dbReference type="NCBI Taxonomy" id="2605748"/>
    <lineage>
        <taxon>Bacteria</taxon>
        <taxon>Pseudomonadati</taxon>
        <taxon>Planctomycetota</taxon>
        <taxon>Planctomycetia</taxon>
        <taxon>Pirellulales</taxon>
        <taxon>Pirellulaceae</taxon>
        <taxon>Roseiconus</taxon>
    </lineage>
</organism>
<evidence type="ECO:0000313" key="1">
    <source>
        <dbReference type="EMBL" id="KAA5545178.1"/>
    </source>
</evidence>
<reference evidence="1 2" key="1">
    <citation type="submission" date="2019-08" db="EMBL/GenBank/DDBJ databases">
        <authorList>
            <person name="Dhanesh K."/>
            <person name="Kumar G."/>
            <person name="Sasikala C."/>
            <person name="Venkata Ramana C."/>
        </authorList>
    </citation>
    <scope>NUCLEOTIDE SEQUENCE [LARGE SCALE GENOMIC DNA]</scope>
    <source>
        <strain evidence="1 2">JC645</strain>
    </source>
</reference>
<dbReference type="RefSeq" id="WP_150075446.1">
    <property type="nucleotide sequence ID" value="NZ_VWOX01000003.1"/>
</dbReference>
<name>A0A5M6DC96_9BACT</name>
<accession>A0A5M6DC96</accession>
<comment type="caution">
    <text evidence="1">The sequence shown here is derived from an EMBL/GenBank/DDBJ whole genome shotgun (WGS) entry which is preliminary data.</text>
</comment>
<dbReference type="Proteomes" id="UP000324479">
    <property type="component" value="Unassembled WGS sequence"/>
</dbReference>
<sequence>MKRFFRMSLGPGGLLRSAITLTLALPLTIGVYGCGSSSDRSPSSNPASIQTPAAALPEVAAADYLRQVLTRYRNTRAYQDQGEVRLRVQKDDRLERRTAPMQVALQGSTIWVAAYDARLWSDTEMTLGWIADEQTDLHDGQVVVGAPASQRGDQNRPTLDYLLKDPLLSARMVAGLGGPPPQLEWLLDPDPMAKLFGDAQAGGERTIEYESMQRRDGIDQVVIRAVADRDVYRFWIDRKRSLVRSVDLPVSMAGQQVQLDGWKVRSLELRLREATFDPSTELEFDSIATSFPRSPQYVGALVPLPPPEPSSLIGGRLKPFDVSDLTGRVRVTHRGIDRQMTLFFCGQFSSDSDADEMQGDAQTMNALAALSHWQTQLGDPMQRQLRIVALVDRAGAERLRTSGLVLVQDDRGTLATDLGLQPGTCCLVDADARIVWIGDLATPLDAVTAQGVLADSLEGIDVPRQMHQQWRADREAYRQKLDAVGVPAPR</sequence>
<dbReference type="PROSITE" id="PS51257">
    <property type="entry name" value="PROKAR_LIPOPROTEIN"/>
    <property type="match status" value="1"/>
</dbReference>
<evidence type="ECO:0008006" key="3">
    <source>
        <dbReference type="Google" id="ProtNLM"/>
    </source>
</evidence>
<gene>
    <name evidence="1" type="ORF">FYK55_05750</name>
</gene>
<proteinExistence type="predicted"/>
<keyword evidence="2" id="KW-1185">Reference proteome</keyword>
<protein>
    <recommendedName>
        <fullName evidence="3">Lipoprotein</fullName>
    </recommendedName>
</protein>
<dbReference type="AlphaFoldDB" id="A0A5M6DC96"/>
<dbReference type="EMBL" id="VWOX01000003">
    <property type="protein sequence ID" value="KAA5545178.1"/>
    <property type="molecule type" value="Genomic_DNA"/>
</dbReference>
<evidence type="ECO:0000313" key="2">
    <source>
        <dbReference type="Proteomes" id="UP000324479"/>
    </source>
</evidence>